<proteinExistence type="predicted"/>
<organism evidence="2 3">
    <name type="scientific">Pseudonocardia thermophila</name>
    <dbReference type="NCBI Taxonomy" id="1848"/>
    <lineage>
        <taxon>Bacteria</taxon>
        <taxon>Bacillati</taxon>
        <taxon>Actinomycetota</taxon>
        <taxon>Actinomycetes</taxon>
        <taxon>Pseudonocardiales</taxon>
        <taxon>Pseudonocardiaceae</taxon>
        <taxon>Pseudonocardia</taxon>
    </lineage>
</organism>
<dbReference type="AlphaFoldDB" id="A0A1M6Q807"/>
<dbReference type="RefSeq" id="WP_143171977.1">
    <property type="nucleotide sequence ID" value="NZ_FRAP01000003.1"/>
</dbReference>
<evidence type="ECO:0000313" key="2">
    <source>
        <dbReference type="EMBL" id="SHK16409.1"/>
    </source>
</evidence>
<evidence type="ECO:0008006" key="4">
    <source>
        <dbReference type="Google" id="ProtNLM"/>
    </source>
</evidence>
<feature type="chain" id="PRO_5012997353" description="SH3 domain-containing protein" evidence="1">
    <location>
        <begin position="25"/>
        <end position="101"/>
    </location>
</feature>
<sequence>MRRFLIVAGIIGTAAVGLAGTAAASDTNAVITRPTSAYSSPSMVTAPVMSLEPGTHALAQCFTEGQQVRGNSTWFRIAKSGDSGFVPRDTVSGELTGLRHC</sequence>
<evidence type="ECO:0000256" key="1">
    <source>
        <dbReference type="SAM" id="SignalP"/>
    </source>
</evidence>
<keyword evidence="1" id="KW-0732">Signal</keyword>
<dbReference type="Proteomes" id="UP000184363">
    <property type="component" value="Unassembled WGS sequence"/>
</dbReference>
<accession>A0A1M6Q807</accession>
<evidence type="ECO:0000313" key="3">
    <source>
        <dbReference type="Proteomes" id="UP000184363"/>
    </source>
</evidence>
<keyword evidence="3" id="KW-1185">Reference proteome</keyword>
<protein>
    <recommendedName>
        <fullName evidence="4">SH3 domain-containing protein</fullName>
    </recommendedName>
</protein>
<reference evidence="2 3" key="1">
    <citation type="submission" date="2016-11" db="EMBL/GenBank/DDBJ databases">
        <authorList>
            <person name="Jaros S."/>
            <person name="Januszkiewicz K."/>
            <person name="Wedrychowicz H."/>
        </authorList>
    </citation>
    <scope>NUCLEOTIDE SEQUENCE [LARGE SCALE GENOMIC DNA]</scope>
    <source>
        <strain evidence="2 3">DSM 43832</strain>
    </source>
</reference>
<dbReference type="OrthoDB" id="3482365at2"/>
<name>A0A1M6Q807_PSETH</name>
<dbReference type="EMBL" id="FRAP01000003">
    <property type="protein sequence ID" value="SHK16409.1"/>
    <property type="molecule type" value="Genomic_DNA"/>
</dbReference>
<feature type="signal peptide" evidence="1">
    <location>
        <begin position="1"/>
        <end position="24"/>
    </location>
</feature>
<gene>
    <name evidence="2" type="ORF">SAMN05443637_103153</name>
</gene>